<organism evidence="4 5">
    <name type="scientific">Solanum bulbocastanum</name>
    <name type="common">Wild potato</name>
    <dbReference type="NCBI Taxonomy" id="147425"/>
    <lineage>
        <taxon>Eukaryota</taxon>
        <taxon>Viridiplantae</taxon>
        <taxon>Streptophyta</taxon>
        <taxon>Embryophyta</taxon>
        <taxon>Tracheophyta</taxon>
        <taxon>Spermatophyta</taxon>
        <taxon>Magnoliopsida</taxon>
        <taxon>eudicotyledons</taxon>
        <taxon>Gunneridae</taxon>
        <taxon>Pentapetalae</taxon>
        <taxon>asterids</taxon>
        <taxon>lamiids</taxon>
        <taxon>Solanales</taxon>
        <taxon>Solanaceae</taxon>
        <taxon>Solanoideae</taxon>
        <taxon>Solaneae</taxon>
        <taxon>Solanum</taxon>
    </lineage>
</organism>
<feature type="domain" description="DC1" evidence="3">
    <location>
        <begin position="69"/>
        <end position="116"/>
    </location>
</feature>
<dbReference type="SUPFAM" id="SSF57889">
    <property type="entry name" value="Cysteine-rich domain"/>
    <property type="match status" value="2"/>
</dbReference>
<dbReference type="Proteomes" id="UP001371456">
    <property type="component" value="Unassembled WGS sequence"/>
</dbReference>
<proteinExistence type="predicted"/>
<gene>
    <name evidence="4" type="ORF">RDI58_001932</name>
</gene>
<feature type="region of interest" description="Disordered" evidence="2">
    <location>
        <begin position="191"/>
        <end position="276"/>
    </location>
</feature>
<dbReference type="Pfam" id="PF03107">
    <property type="entry name" value="C1_2"/>
    <property type="match status" value="4"/>
</dbReference>
<name>A0AAN8YNK1_SOLBU</name>
<dbReference type="PANTHER" id="PTHR46288:SF79">
    <property type="entry name" value="DC1 DOMAIN-CONTAINING PROTEIN"/>
    <property type="match status" value="1"/>
</dbReference>
<keyword evidence="5" id="KW-1185">Reference proteome</keyword>
<evidence type="ECO:0000259" key="3">
    <source>
        <dbReference type="Pfam" id="PF03107"/>
    </source>
</evidence>
<feature type="domain" description="DC1" evidence="3">
    <location>
        <begin position="283"/>
        <end position="333"/>
    </location>
</feature>
<dbReference type="PANTHER" id="PTHR46288">
    <property type="entry name" value="PHORBOL-ESTER/DAG-TYPE DOMAIN-CONTAINING PROTEIN"/>
    <property type="match status" value="1"/>
</dbReference>
<evidence type="ECO:0000313" key="4">
    <source>
        <dbReference type="EMBL" id="KAK6804148.1"/>
    </source>
</evidence>
<feature type="domain" description="DC1" evidence="3">
    <location>
        <begin position="14"/>
        <end position="58"/>
    </location>
</feature>
<feature type="compositionally biased region" description="Basic and acidic residues" evidence="2">
    <location>
        <begin position="191"/>
        <end position="221"/>
    </location>
</feature>
<accession>A0AAN8YNK1</accession>
<feature type="compositionally biased region" description="Acidic residues" evidence="2">
    <location>
        <begin position="222"/>
        <end position="273"/>
    </location>
</feature>
<dbReference type="AlphaFoldDB" id="A0AAN8YNK1"/>
<comment type="caution">
    <text evidence="4">The sequence shown here is derived from an EMBL/GenBank/DDBJ whole genome shotgun (WGS) entry which is preliminary data.</text>
</comment>
<sequence>MGREKRTCQGKQHFSHPHFLKLIVNPPETLTCNACEQPNITTTFYGCNTCQYFLHDNCLNAPRFLDHSSHPSHHLTLLPTPTYSNRSYTCKACASVGNGFSFSCARCEFDVHMHCALLPQTVFLSHHHHHELELIFESPFYDDADDGSSVFVCDLCRDNVDLNNWLYYCADCDFGTHLECAISKSVSQQEHPKLLGNKPRENPVVIRKTEEVPIKNEKEINQEEEAEEEEEEEEETEAENKEEEEEETEEEAEEEAEAEDEEEAEEEEEEEELNYPRSILIDKHPHELELCFGSPYDDKDTLFACDICNVIMDSDESLYYCADCDFGSHLHCASPDADVLPSSQQRRNPKYQIPNVNSTVEMINSVSDAHERLIAAQIESQIARRGRQAILDSIDGPSPRRYYY</sequence>
<keyword evidence="1" id="KW-0677">Repeat</keyword>
<reference evidence="4 5" key="1">
    <citation type="submission" date="2024-02" db="EMBL/GenBank/DDBJ databases">
        <title>de novo genome assembly of Solanum bulbocastanum strain 11H21.</title>
        <authorList>
            <person name="Hosaka A.J."/>
        </authorList>
    </citation>
    <scope>NUCLEOTIDE SEQUENCE [LARGE SCALE GENOMIC DNA]</scope>
    <source>
        <tissue evidence="4">Young leaves</tissue>
    </source>
</reference>
<evidence type="ECO:0000313" key="5">
    <source>
        <dbReference type="Proteomes" id="UP001371456"/>
    </source>
</evidence>
<dbReference type="InterPro" id="IPR004146">
    <property type="entry name" value="DC1"/>
</dbReference>
<dbReference type="InterPro" id="IPR046349">
    <property type="entry name" value="C1-like_sf"/>
</dbReference>
<evidence type="ECO:0000256" key="1">
    <source>
        <dbReference type="ARBA" id="ARBA00022737"/>
    </source>
</evidence>
<feature type="domain" description="DC1" evidence="3">
    <location>
        <begin position="127"/>
        <end position="181"/>
    </location>
</feature>
<evidence type="ECO:0000256" key="2">
    <source>
        <dbReference type="SAM" id="MobiDB-lite"/>
    </source>
</evidence>
<dbReference type="EMBL" id="JBANQN010000001">
    <property type="protein sequence ID" value="KAK6804148.1"/>
    <property type="molecule type" value="Genomic_DNA"/>
</dbReference>
<protein>
    <recommendedName>
        <fullName evidence="3">DC1 domain-containing protein</fullName>
    </recommendedName>
</protein>